<dbReference type="InterPro" id="IPR024826">
    <property type="entry name" value="DNA_pol_delta/II_ssu"/>
</dbReference>
<organism evidence="12 13">
    <name type="scientific">Eremothecium cymbalariae (strain CBS 270.75 / DBVPG 7215 / KCTC 17166 / NRRL Y-17582)</name>
    <name type="common">Yeast</name>
    <dbReference type="NCBI Taxonomy" id="931890"/>
    <lineage>
        <taxon>Eukaryota</taxon>
        <taxon>Fungi</taxon>
        <taxon>Dikarya</taxon>
        <taxon>Ascomycota</taxon>
        <taxon>Saccharomycotina</taxon>
        <taxon>Saccharomycetes</taxon>
        <taxon>Saccharomycetales</taxon>
        <taxon>Saccharomycetaceae</taxon>
        <taxon>Eremothecium</taxon>
    </lineage>
</organism>
<dbReference type="eggNOG" id="KOG2732">
    <property type="taxonomic scope" value="Eukaryota"/>
</dbReference>
<sequence>MDNLLERFDKQRSNANARDRPRLTINHEKSKIFDVPYLDRVYDTQYFPLYQYRLEEFRKRVTLNCQEKWDDGFQIQGKTVVQKKKVLDIQATEPSWCVGTIYCEMKYKPNILEEVINDTYGVTGVVKSYTDIQGSDEVMLEDESGRILLIGDLIKNTIFVTGIVVGVLGMEAEAGTFQVLDICYPKSIPQAPLSNVNGKKVAFISGLNMTPHDPKLSLRIKVLQDMLSGDIGHFDKMADVARLILCGNSLSYNIDHKDLLGALDEFGGFLVNVLKSLPITMLPGASDPTEISLPQQPLNKALFKPSLKPYFAEINDDLFEPVTNPYWFDIEGTQILATSGQNIDDICKYIIPYYEGSDKNDAIEHRLNLMEATLKWQNIAPTAPDTLWSFPFKDRDPFILKEWPHVYIVGNQPEFGHRKVTLENSITVHIISLPAFSETGQFLVLDLGTLESETITIEVENI</sequence>
<evidence type="ECO:0000313" key="12">
    <source>
        <dbReference type="EMBL" id="AET39751.1"/>
    </source>
</evidence>
<dbReference type="GO" id="GO:0003887">
    <property type="term" value="F:DNA-directed DNA polymerase activity"/>
    <property type="evidence" value="ECO:0007669"/>
    <property type="project" value="UniProtKB-KW"/>
</dbReference>
<dbReference type="GO" id="GO:0043137">
    <property type="term" value="P:DNA replication, removal of RNA primer"/>
    <property type="evidence" value="ECO:0007669"/>
    <property type="project" value="EnsemblFungi"/>
</dbReference>
<feature type="domain" description="DNA polymerase delta subunit OB-fold" evidence="11">
    <location>
        <begin position="45"/>
        <end position="182"/>
    </location>
</feature>
<evidence type="ECO:0000256" key="9">
    <source>
        <dbReference type="ARBA" id="ARBA00049244"/>
    </source>
</evidence>
<dbReference type="Proteomes" id="UP000006790">
    <property type="component" value="Chromosome 4"/>
</dbReference>
<dbReference type="FunCoup" id="G8JSM9">
    <property type="interactions" value="856"/>
</dbReference>
<dbReference type="GO" id="GO:0003677">
    <property type="term" value="F:DNA binding"/>
    <property type="evidence" value="ECO:0007669"/>
    <property type="project" value="InterPro"/>
</dbReference>
<protein>
    <recommendedName>
        <fullName evidence="3">DNA-directed DNA polymerase</fullName>
        <ecNumber evidence="3">2.7.7.7</ecNumber>
    </recommendedName>
</protein>
<dbReference type="GO" id="GO:0043625">
    <property type="term" value="C:delta DNA polymerase complex"/>
    <property type="evidence" value="ECO:0007669"/>
    <property type="project" value="EnsemblFungi"/>
</dbReference>
<evidence type="ECO:0000313" key="13">
    <source>
        <dbReference type="Proteomes" id="UP000006790"/>
    </source>
</evidence>
<dbReference type="OMA" id="HCILIGT"/>
<keyword evidence="4" id="KW-0808">Transferase</keyword>
<keyword evidence="13" id="KW-1185">Reference proteome</keyword>
<keyword evidence="7" id="KW-0239">DNA-directed DNA polymerase</keyword>
<accession>G8JSM9</accession>
<dbReference type="PANTHER" id="PTHR10416:SF0">
    <property type="entry name" value="DNA POLYMERASE DELTA SUBUNIT 2"/>
    <property type="match status" value="1"/>
</dbReference>
<dbReference type="GO" id="GO:0005829">
    <property type="term" value="C:cytosol"/>
    <property type="evidence" value="ECO:0007669"/>
    <property type="project" value="EnsemblFungi"/>
</dbReference>
<reference evidence="13" key="1">
    <citation type="journal article" date="2012" name="G3 (Bethesda)">
        <title>Pichia sorbitophila, an interspecies yeast hybrid reveals early steps of genome resolution following polyploidization.</title>
        <authorList>
            <person name="Leh Louis V."/>
            <person name="Despons L."/>
            <person name="Friedrich A."/>
            <person name="Martin T."/>
            <person name="Durrens P."/>
            <person name="Casaregola S."/>
            <person name="Neuveglise C."/>
            <person name="Fairhead C."/>
            <person name="Marck C."/>
            <person name="Cruz J.A."/>
            <person name="Straub M.L."/>
            <person name="Kugler V."/>
            <person name="Sacerdot C."/>
            <person name="Uzunov Z."/>
            <person name="Thierry A."/>
            <person name="Weiss S."/>
            <person name="Bleykasten C."/>
            <person name="De Montigny J."/>
            <person name="Jacques N."/>
            <person name="Jung P."/>
            <person name="Lemaire M."/>
            <person name="Mallet S."/>
            <person name="Morel G."/>
            <person name="Richard G.F."/>
            <person name="Sarkar A."/>
            <person name="Savel G."/>
            <person name="Schacherer J."/>
            <person name="Seret M.L."/>
            <person name="Talla E."/>
            <person name="Samson G."/>
            <person name="Jubin C."/>
            <person name="Poulain J."/>
            <person name="Vacherie B."/>
            <person name="Barbe V."/>
            <person name="Pelletier E."/>
            <person name="Sherman D.J."/>
            <person name="Westhof E."/>
            <person name="Weissenbach J."/>
            <person name="Baret P.V."/>
            <person name="Wincker P."/>
            <person name="Gaillardin C."/>
            <person name="Dujon B."/>
            <person name="Souciet J.L."/>
        </authorList>
    </citation>
    <scope>NUCLEOTIDE SEQUENCE [LARGE SCALE GENOMIC DNA]</scope>
    <source>
        <strain evidence="13">CBS 270.75 / DBVPG 7215 / KCTC 17166 / NRRL Y-17582</strain>
    </source>
</reference>
<evidence type="ECO:0000259" key="11">
    <source>
        <dbReference type="Pfam" id="PF18018"/>
    </source>
</evidence>
<evidence type="ECO:0000256" key="7">
    <source>
        <dbReference type="ARBA" id="ARBA00022932"/>
    </source>
</evidence>
<evidence type="ECO:0000256" key="3">
    <source>
        <dbReference type="ARBA" id="ARBA00012417"/>
    </source>
</evidence>
<comment type="subcellular location">
    <subcellularLocation>
        <location evidence="1">Nucleus</location>
    </subcellularLocation>
</comment>
<dbReference type="AlphaFoldDB" id="G8JSM9"/>
<evidence type="ECO:0000259" key="10">
    <source>
        <dbReference type="Pfam" id="PF04042"/>
    </source>
</evidence>
<name>G8JSM9_ERECY</name>
<dbReference type="STRING" id="931890.G8JSM9"/>
<dbReference type="KEGG" id="erc:Ecym_4733"/>
<proteinExistence type="inferred from homology"/>
<dbReference type="GO" id="GO:0006273">
    <property type="term" value="P:lagging strand elongation"/>
    <property type="evidence" value="ECO:0007669"/>
    <property type="project" value="UniProtKB-ARBA"/>
</dbReference>
<dbReference type="GeneID" id="11470236"/>
<dbReference type="InParanoid" id="G8JSM9"/>
<dbReference type="GO" id="GO:0006278">
    <property type="term" value="P:RNA-templated DNA biosynthetic process"/>
    <property type="evidence" value="ECO:0007669"/>
    <property type="project" value="EnsemblFungi"/>
</dbReference>
<feature type="domain" description="DNA polymerase alpha/delta/epsilon subunit B" evidence="10">
    <location>
        <begin position="201"/>
        <end position="416"/>
    </location>
</feature>
<evidence type="ECO:0000256" key="1">
    <source>
        <dbReference type="ARBA" id="ARBA00004123"/>
    </source>
</evidence>
<dbReference type="HOGENOM" id="CLU_021763_1_0_1"/>
<dbReference type="GO" id="GO:0016035">
    <property type="term" value="C:zeta DNA polymerase complex"/>
    <property type="evidence" value="ECO:0007669"/>
    <property type="project" value="EnsemblFungi"/>
</dbReference>
<dbReference type="EC" id="2.7.7.7" evidence="3"/>
<dbReference type="Gene3D" id="3.60.21.50">
    <property type="match status" value="1"/>
</dbReference>
<comment type="catalytic activity">
    <reaction evidence="9">
        <text>DNA(n) + a 2'-deoxyribonucleoside 5'-triphosphate = DNA(n+1) + diphosphate</text>
        <dbReference type="Rhea" id="RHEA:22508"/>
        <dbReference type="Rhea" id="RHEA-COMP:17339"/>
        <dbReference type="Rhea" id="RHEA-COMP:17340"/>
        <dbReference type="ChEBI" id="CHEBI:33019"/>
        <dbReference type="ChEBI" id="CHEBI:61560"/>
        <dbReference type="ChEBI" id="CHEBI:173112"/>
        <dbReference type="EC" id="2.7.7.7"/>
    </reaction>
</comment>
<keyword evidence="6" id="KW-0235">DNA replication</keyword>
<evidence type="ECO:0000256" key="8">
    <source>
        <dbReference type="ARBA" id="ARBA00023242"/>
    </source>
</evidence>
<dbReference type="PANTHER" id="PTHR10416">
    <property type="entry name" value="DNA POLYMERASE DELTA SUBUNIT 2"/>
    <property type="match status" value="1"/>
</dbReference>
<dbReference type="GO" id="GO:0006281">
    <property type="term" value="P:DNA repair"/>
    <property type="evidence" value="ECO:0007669"/>
    <property type="project" value="UniProtKB-ARBA"/>
</dbReference>
<keyword evidence="5" id="KW-0548">Nucleotidyltransferase</keyword>
<evidence type="ECO:0000256" key="4">
    <source>
        <dbReference type="ARBA" id="ARBA00022679"/>
    </source>
</evidence>
<dbReference type="Pfam" id="PF04042">
    <property type="entry name" value="DNA_pol_E_B"/>
    <property type="match status" value="1"/>
</dbReference>
<dbReference type="Gene3D" id="2.40.50.430">
    <property type="match status" value="1"/>
</dbReference>
<dbReference type="InterPro" id="IPR040663">
    <property type="entry name" value="DNA_pol_D_N"/>
</dbReference>
<dbReference type="EMBL" id="CP002500">
    <property type="protein sequence ID" value="AET39751.1"/>
    <property type="molecule type" value="Genomic_DNA"/>
</dbReference>
<dbReference type="RefSeq" id="XP_003646568.1">
    <property type="nucleotide sequence ID" value="XM_003646520.1"/>
</dbReference>
<keyword evidence="8" id="KW-0539">Nucleus</keyword>
<comment type="similarity">
    <text evidence="2">Belongs to the DNA polymerase delta/II small subunit family.</text>
</comment>
<dbReference type="OrthoDB" id="3763at2759"/>
<dbReference type="InterPro" id="IPR007185">
    <property type="entry name" value="DNA_pol_a/d/e_bsu"/>
</dbReference>
<evidence type="ECO:0000256" key="2">
    <source>
        <dbReference type="ARBA" id="ARBA00006035"/>
    </source>
</evidence>
<dbReference type="Pfam" id="PF18018">
    <property type="entry name" value="DNA_pol_D_N"/>
    <property type="match status" value="1"/>
</dbReference>
<dbReference type="FunFam" id="2.40.50.430:FF:000002">
    <property type="entry name" value="DNA polymerase delta subunit"/>
    <property type="match status" value="1"/>
</dbReference>
<gene>
    <name evidence="12" type="ordered locus">Ecym_4733</name>
</gene>
<evidence type="ECO:0000256" key="6">
    <source>
        <dbReference type="ARBA" id="ARBA00022705"/>
    </source>
</evidence>
<evidence type="ECO:0000256" key="5">
    <source>
        <dbReference type="ARBA" id="ARBA00022695"/>
    </source>
</evidence>